<feature type="region of interest" description="Disordered" evidence="2">
    <location>
        <begin position="45"/>
        <end position="69"/>
    </location>
</feature>
<dbReference type="PANTHER" id="PTHR10404:SF46">
    <property type="entry name" value="VACUOLAR PROTEIN SORTING-ASSOCIATED PROTEIN 70"/>
    <property type="match status" value="1"/>
</dbReference>
<comment type="similarity">
    <text evidence="1">Belongs to the peptidase M28 family. M28B subfamily.</text>
</comment>
<feature type="domain" description="Transferrin receptor-like dimerisation" evidence="4">
    <location>
        <begin position="651"/>
        <end position="769"/>
    </location>
</feature>
<feature type="region of interest" description="Disordered" evidence="2">
    <location>
        <begin position="290"/>
        <end position="317"/>
    </location>
</feature>
<feature type="compositionally biased region" description="Low complexity" evidence="2">
    <location>
        <begin position="9"/>
        <end position="18"/>
    </location>
</feature>
<dbReference type="SUPFAM" id="SSF52025">
    <property type="entry name" value="PA domain"/>
    <property type="match status" value="1"/>
</dbReference>
<feature type="region of interest" description="Disordered" evidence="2">
    <location>
        <begin position="332"/>
        <end position="362"/>
    </location>
</feature>
<dbReference type="EMBL" id="LT554351">
    <property type="protein sequence ID" value="SAM04203.1"/>
    <property type="molecule type" value="Genomic_DNA"/>
</dbReference>
<dbReference type="Gene3D" id="3.40.630.10">
    <property type="entry name" value="Zn peptidases"/>
    <property type="match status" value="1"/>
</dbReference>
<evidence type="ECO:0000313" key="7">
    <source>
        <dbReference type="Proteomes" id="UP000078561"/>
    </source>
</evidence>
<dbReference type="AlphaFoldDB" id="A0A163K4G8"/>
<organism evidence="6">
    <name type="scientific">Absidia glauca</name>
    <name type="common">Pin mould</name>
    <dbReference type="NCBI Taxonomy" id="4829"/>
    <lineage>
        <taxon>Eukaryota</taxon>
        <taxon>Fungi</taxon>
        <taxon>Fungi incertae sedis</taxon>
        <taxon>Mucoromycota</taxon>
        <taxon>Mucoromycotina</taxon>
        <taxon>Mucoromycetes</taxon>
        <taxon>Mucorales</taxon>
        <taxon>Cunninghamellaceae</taxon>
        <taxon>Absidia</taxon>
    </lineage>
</organism>
<proteinExistence type="inferred from homology"/>
<dbReference type="STRING" id="4829.A0A163K4G8"/>
<sequence length="771" mass="85546">MNQVNFKDSNNNSSSKNSYQSILTVPSPHDLEEKRFIQQNYRQRRQQLPLPGQGHSGGTPGSSRMSRRHHEADHRTILKLFLSTCFILTVLFLFNRFLYLWSYVHESLPIQDASTFIKETPSTQHINDYIKTYASTHRLPGTEQDQLLAEWTLSQFQQLGLPDSHMETFYPTLNQPSYQQVSIVQPQSTRVVLEHSYHTEAQSPTSSPPPFHGYSANGNVTGLVVYVNYGQASDYRYLETQGVNFTGTIALIRQDSSGIGGSGHGGLAAGTQVALAEQHGCSGALIYADPGDEDGPARKWNARGEPEQAYPAGPWRPPTSVPQASVMNMAYMVGDPWSPGSPTRNTSSSTPPNDNDDRKAAYSLPSIPSLPLSWQQAIPLLQLTYGQGVQANVNWIGGDHANHTIDFSSGPSLATVQLVNINSYKVKPINNVIARILGQKEPTKAIVVGCQRDAWSSSGVVESASSSAIMHELVRTLGLLLQEGWRPRRSIILASWDASAYGAVGSTEWAELHKDWISKEVVAYIDVGSASGDEFDAQGSPLLHRLLYQVTENLLDPHQDQATVYDSWKKRRQAMGGVTKDGQPQTVTGINNPYDPLTLVDPLLTMVRLVGLITLELSSQRLLPMHPLDYTTLLLQYADDLSAEQGCQTLPALTTSLLMLQSTSAIFDHKTEKSQRQIETKKHYSRKLKRHVRQYNQAMVQFERCLIDPLGLPGRDWYKHAVYGPHPQHPASPLFFPSVAQAMHEARPVFTRQMEERVASMVMAANGALKI</sequence>
<keyword evidence="7" id="KW-1185">Reference proteome</keyword>
<evidence type="ECO:0000256" key="3">
    <source>
        <dbReference type="SAM" id="Phobius"/>
    </source>
</evidence>
<dbReference type="Pfam" id="PF04389">
    <property type="entry name" value="Peptidase_M28"/>
    <property type="match status" value="1"/>
</dbReference>
<dbReference type="InterPro" id="IPR039373">
    <property type="entry name" value="Peptidase_M28B"/>
</dbReference>
<dbReference type="FunCoup" id="A0A163K4G8">
    <property type="interactions" value="56"/>
</dbReference>
<dbReference type="InterPro" id="IPR007484">
    <property type="entry name" value="Peptidase_M28"/>
</dbReference>
<evidence type="ECO:0000259" key="4">
    <source>
        <dbReference type="Pfam" id="PF04253"/>
    </source>
</evidence>
<dbReference type="Proteomes" id="UP000078561">
    <property type="component" value="Unassembled WGS sequence"/>
</dbReference>
<dbReference type="InterPro" id="IPR036757">
    <property type="entry name" value="TFR-like_dimer_dom_sf"/>
</dbReference>
<dbReference type="SUPFAM" id="SSF53187">
    <property type="entry name" value="Zn-dependent exopeptidases"/>
    <property type="match status" value="1"/>
</dbReference>
<feature type="transmembrane region" description="Helical" evidence="3">
    <location>
        <begin position="77"/>
        <end position="101"/>
    </location>
</feature>
<dbReference type="SUPFAM" id="SSF47672">
    <property type="entry name" value="Transferrin receptor-like dimerisation domain"/>
    <property type="match status" value="1"/>
</dbReference>
<accession>A0A163K4G8</accession>
<protein>
    <recommendedName>
        <fullName evidence="8">Transferrin receptor-like dimerisation domain-containing protein</fullName>
    </recommendedName>
</protein>
<dbReference type="Gene3D" id="1.20.930.40">
    <property type="entry name" value="Transferrin receptor-like, dimerisation domain"/>
    <property type="match status" value="1"/>
</dbReference>
<evidence type="ECO:0000256" key="2">
    <source>
        <dbReference type="SAM" id="MobiDB-lite"/>
    </source>
</evidence>
<evidence type="ECO:0000259" key="5">
    <source>
        <dbReference type="Pfam" id="PF04389"/>
    </source>
</evidence>
<evidence type="ECO:0000256" key="1">
    <source>
        <dbReference type="ARBA" id="ARBA00005634"/>
    </source>
</evidence>
<gene>
    <name evidence="6" type="primary">ABSGL_10063.1 scaffold 11786</name>
</gene>
<dbReference type="PANTHER" id="PTHR10404">
    <property type="entry name" value="N-ACETYLATED-ALPHA-LINKED ACIDIC DIPEPTIDASE"/>
    <property type="match status" value="1"/>
</dbReference>
<dbReference type="InterPro" id="IPR007365">
    <property type="entry name" value="TFR-like_dimer_dom"/>
</dbReference>
<keyword evidence="3" id="KW-0812">Transmembrane</keyword>
<dbReference type="Pfam" id="PF04253">
    <property type="entry name" value="TFR_dimer"/>
    <property type="match status" value="1"/>
</dbReference>
<keyword evidence="3" id="KW-0472">Membrane</keyword>
<dbReference type="InParanoid" id="A0A163K4G8"/>
<dbReference type="OrthoDB" id="5841748at2759"/>
<dbReference type="Gene3D" id="3.50.30.30">
    <property type="match status" value="1"/>
</dbReference>
<dbReference type="InterPro" id="IPR046450">
    <property type="entry name" value="PA_dom_sf"/>
</dbReference>
<feature type="domain" description="Peptidase M28" evidence="5">
    <location>
        <begin position="431"/>
        <end position="562"/>
    </location>
</feature>
<evidence type="ECO:0008006" key="8">
    <source>
        <dbReference type="Google" id="ProtNLM"/>
    </source>
</evidence>
<dbReference type="GO" id="GO:0004180">
    <property type="term" value="F:carboxypeptidase activity"/>
    <property type="evidence" value="ECO:0007669"/>
    <property type="project" value="TreeGrafter"/>
</dbReference>
<feature type="compositionally biased region" description="Low complexity" evidence="2">
    <location>
        <begin position="342"/>
        <end position="353"/>
    </location>
</feature>
<reference evidence="6" key="1">
    <citation type="submission" date="2016-04" db="EMBL/GenBank/DDBJ databases">
        <authorList>
            <person name="Evans L.H."/>
            <person name="Alamgir A."/>
            <person name="Owens N."/>
            <person name="Weber N.D."/>
            <person name="Virtaneva K."/>
            <person name="Barbian K."/>
            <person name="Babar A."/>
            <person name="Rosenke K."/>
        </authorList>
    </citation>
    <scope>NUCLEOTIDE SEQUENCE [LARGE SCALE GENOMIC DNA]</scope>
    <source>
        <strain evidence="6">CBS 101.48</strain>
    </source>
</reference>
<keyword evidence="3" id="KW-1133">Transmembrane helix</keyword>
<dbReference type="FunFam" id="3.40.630.10:FF:000101">
    <property type="entry name" value="N-acetylated alpha-linked acidic dipeptidase like 1"/>
    <property type="match status" value="1"/>
</dbReference>
<feature type="region of interest" description="Disordered" evidence="2">
    <location>
        <begin position="1"/>
        <end position="21"/>
    </location>
</feature>
<dbReference type="OMA" id="YYSYDWL"/>
<name>A0A163K4G8_ABSGL</name>
<evidence type="ECO:0000313" key="6">
    <source>
        <dbReference type="EMBL" id="SAM04203.1"/>
    </source>
</evidence>